<evidence type="ECO:0000313" key="1">
    <source>
        <dbReference type="EMBL" id="GAF10858.1"/>
    </source>
</evidence>
<protein>
    <recommendedName>
        <fullName evidence="3">DUF262 domain-containing protein</fullName>
    </recommendedName>
</protein>
<dbReference type="AlphaFoldDB" id="W7YUF4"/>
<dbReference type="Proteomes" id="UP000019364">
    <property type="component" value="Unassembled WGS sequence"/>
</dbReference>
<name>W7YUF4_9BACL</name>
<organism evidence="1 2">
    <name type="scientific">Paenibacillus pini JCM 16418</name>
    <dbReference type="NCBI Taxonomy" id="1236976"/>
    <lineage>
        <taxon>Bacteria</taxon>
        <taxon>Bacillati</taxon>
        <taxon>Bacillota</taxon>
        <taxon>Bacilli</taxon>
        <taxon>Bacillales</taxon>
        <taxon>Paenibacillaceae</taxon>
        <taxon>Paenibacillus</taxon>
    </lineage>
</organism>
<keyword evidence="2" id="KW-1185">Reference proteome</keyword>
<dbReference type="STRING" id="1236976.JCM16418_5085"/>
<evidence type="ECO:0000313" key="2">
    <source>
        <dbReference type="Proteomes" id="UP000019364"/>
    </source>
</evidence>
<evidence type="ECO:0008006" key="3">
    <source>
        <dbReference type="Google" id="ProtNLM"/>
    </source>
</evidence>
<dbReference type="RefSeq" id="WP_036653686.1">
    <property type="nucleotide sequence ID" value="NZ_BAVZ01000042.1"/>
</dbReference>
<reference evidence="1 2" key="1">
    <citation type="journal article" date="2014" name="Genome Announc.">
        <title>Draft Genome Sequence of Paenibacillus pini JCM 16418T, Isolated from the Rhizosphere of Pine Tree.</title>
        <authorList>
            <person name="Yuki M."/>
            <person name="Oshima K."/>
            <person name="Suda W."/>
            <person name="Oshida Y."/>
            <person name="Kitamura K."/>
            <person name="Iida Y."/>
            <person name="Hattori M."/>
            <person name="Ohkuma M."/>
        </authorList>
    </citation>
    <scope>NUCLEOTIDE SEQUENCE [LARGE SCALE GENOMIC DNA]</scope>
    <source>
        <strain evidence="1 2">JCM 16418</strain>
    </source>
</reference>
<proteinExistence type="predicted"/>
<accession>W7YUF4</accession>
<dbReference type="OrthoDB" id="9770340at2"/>
<gene>
    <name evidence="1" type="ORF">JCM16418_5085</name>
</gene>
<comment type="caution">
    <text evidence="1">The sequence shown here is derived from an EMBL/GenBank/DDBJ whole genome shotgun (WGS) entry which is preliminary data.</text>
</comment>
<dbReference type="EMBL" id="BAVZ01000042">
    <property type="protein sequence ID" value="GAF10858.1"/>
    <property type="molecule type" value="Genomic_DNA"/>
</dbReference>
<sequence>MELKNIKTINLPDIVKELEMMKIDYTNSLQIIEEFGSDNDQAVYVGSLIYGLEAPKDFTFTITKNNYTIVDGMKRLNAIMLFIK</sequence>